<reference evidence="4" key="1">
    <citation type="journal article" date="2019" name="bioRxiv">
        <title>The Genome of the Zebra Mussel, Dreissena polymorpha: A Resource for Invasive Species Research.</title>
        <authorList>
            <person name="McCartney M.A."/>
            <person name="Auch B."/>
            <person name="Kono T."/>
            <person name="Mallez S."/>
            <person name="Zhang Y."/>
            <person name="Obille A."/>
            <person name="Becker A."/>
            <person name="Abrahante J.E."/>
            <person name="Garbe J."/>
            <person name="Badalamenti J.P."/>
            <person name="Herman A."/>
            <person name="Mangelson H."/>
            <person name="Liachko I."/>
            <person name="Sullivan S."/>
            <person name="Sone E.D."/>
            <person name="Koren S."/>
            <person name="Silverstein K.A.T."/>
            <person name="Beckman K.B."/>
            <person name="Gohl D.M."/>
        </authorList>
    </citation>
    <scope>NUCLEOTIDE SEQUENCE</scope>
    <source>
        <strain evidence="4">Duluth1</strain>
        <tissue evidence="4">Whole animal</tissue>
    </source>
</reference>
<dbReference type="SMART" id="SM00355">
    <property type="entry name" value="ZnF_C2H2"/>
    <property type="match status" value="2"/>
</dbReference>
<dbReference type="InterPro" id="IPR013087">
    <property type="entry name" value="Znf_C2H2_type"/>
</dbReference>
<keyword evidence="1" id="KW-0862">Zinc</keyword>
<accession>A0A9D4IXS0</accession>
<dbReference type="GO" id="GO:0008270">
    <property type="term" value="F:zinc ion binding"/>
    <property type="evidence" value="ECO:0007669"/>
    <property type="project" value="UniProtKB-KW"/>
</dbReference>
<dbReference type="Proteomes" id="UP000828390">
    <property type="component" value="Unassembled WGS sequence"/>
</dbReference>
<dbReference type="PROSITE" id="PS50157">
    <property type="entry name" value="ZINC_FINGER_C2H2_2"/>
    <property type="match status" value="1"/>
</dbReference>
<evidence type="ECO:0000313" key="5">
    <source>
        <dbReference type="Proteomes" id="UP000828390"/>
    </source>
</evidence>
<evidence type="ECO:0000313" key="4">
    <source>
        <dbReference type="EMBL" id="KAH3788704.1"/>
    </source>
</evidence>
<feature type="compositionally biased region" description="Polar residues" evidence="2">
    <location>
        <begin position="265"/>
        <end position="285"/>
    </location>
</feature>
<dbReference type="EMBL" id="JAIWYP010000008">
    <property type="protein sequence ID" value="KAH3788704.1"/>
    <property type="molecule type" value="Genomic_DNA"/>
</dbReference>
<feature type="region of interest" description="Disordered" evidence="2">
    <location>
        <begin position="622"/>
        <end position="722"/>
    </location>
</feature>
<feature type="region of interest" description="Disordered" evidence="2">
    <location>
        <begin position="352"/>
        <end position="371"/>
    </location>
</feature>
<evidence type="ECO:0000256" key="2">
    <source>
        <dbReference type="SAM" id="MobiDB-lite"/>
    </source>
</evidence>
<keyword evidence="1" id="KW-0479">Metal-binding</keyword>
<gene>
    <name evidence="4" type="ORF">DPMN_166852</name>
</gene>
<feature type="compositionally biased region" description="Acidic residues" evidence="2">
    <location>
        <begin position="682"/>
        <end position="693"/>
    </location>
</feature>
<reference evidence="4" key="2">
    <citation type="submission" date="2020-11" db="EMBL/GenBank/DDBJ databases">
        <authorList>
            <person name="McCartney M.A."/>
            <person name="Auch B."/>
            <person name="Kono T."/>
            <person name="Mallez S."/>
            <person name="Becker A."/>
            <person name="Gohl D.M."/>
            <person name="Silverstein K.A.T."/>
            <person name="Koren S."/>
            <person name="Bechman K.B."/>
            <person name="Herman A."/>
            <person name="Abrahante J.E."/>
            <person name="Garbe J."/>
        </authorList>
    </citation>
    <scope>NUCLEOTIDE SEQUENCE</scope>
    <source>
        <strain evidence="4">Duluth1</strain>
        <tissue evidence="4">Whole animal</tissue>
    </source>
</reference>
<feature type="compositionally biased region" description="Basic and acidic residues" evidence="2">
    <location>
        <begin position="659"/>
        <end position="668"/>
    </location>
</feature>
<feature type="region of interest" description="Disordered" evidence="2">
    <location>
        <begin position="256"/>
        <end position="285"/>
    </location>
</feature>
<dbReference type="AlphaFoldDB" id="A0A9D4IXS0"/>
<dbReference type="OrthoDB" id="6135037at2759"/>
<proteinExistence type="predicted"/>
<comment type="caution">
    <text evidence="4">The sequence shown here is derived from an EMBL/GenBank/DDBJ whole genome shotgun (WGS) entry which is preliminary data.</text>
</comment>
<protein>
    <recommendedName>
        <fullName evidence="3">C2H2-type domain-containing protein</fullName>
    </recommendedName>
</protein>
<evidence type="ECO:0000256" key="1">
    <source>
        <dbReference type="PROSITE-ProRule" id="PRU00042"/>
    </source>
</evidence>
<evidence type="ECO:0000259" key="3">
    <source>
        <dbReference type="PROSITE" id="PS50157"/>
    </source>
</evidence>
<sequence>MSLHDMGDEFSADQFNMALKVVLKVEIQSLLDRLSQTGEETVLLFASADDQCTDHLASSRAKSFVDTSDIGAIKDKFLNYLMTGFLGTKHNIPCRPTPQQNAVQIHPPVTMGTQKNAGSVNMQIPAGNMNMQLSCQSGKRPLDLVCSQSEADAKKRKLDNVNVQVQMNSQTKILNQSSQASVAIKPQPQTATVSAATTPQKQQVSTAAANPKLTPASQADTKLKTTKVMTSGGFTEERLSDAEFKKFLQQYKPEIPDSVEDDDTVSGSHVQQPGTGVAGQQPQRNFGNVAITVSKSGATLDLKQAGPRSPQPVQNIGQSVKKEAVKDTSNSVQNVKTFPRKISDACSSSGHVQAKMSHDDSSAMKTPTKNELAGTNKIVSKIPLDDIENIDTETLVKLAKAKSLENMSEADRQIQEKLGQLSSKLSWVVEYPKNSKDGASASKQSPGSSGRMSMIAANMSLNKEASMMTAGGEVSLPEEYNAFEDEDEEDEEEYDEDEEFNEEGLDEEDREALRKIREEQKRRGLTAMNIGGNMRGPHFNMNDPRMEGFHIEQDQDYEEGEYEYEEFGEGEEGTFAEGEGGQGHFAHGYVDSSPHKDMFLRMGLSMAKCLICNKIVRNSDMKQHNEMHEQEIEEEEEGEGEGEYDEEEEEEEENGAGKGEFDNHEAGHYDPGQGKYSGQGDYEGEGDMEEGEEKGDYPEMAYTEEGMEQEYSDHPEQPDNQFTAEHVFTAEKLDTDILVAEKINSVKEKEPKVECTMCSKKLANARNLKKHMEKIHGQ</sequence>
<dbReference type="PROSITE" id="PS00028">
    <property type="entry name" value="ZINC_FINGER_C2H2_1"/>
    <property type="match status" value="1"/>
</dbReference>
<feature type="compositionally biased region" description="Acidic residues" evidence="2">
    <location>
        <begin position="631"/>
        <end position="654"/>
    </location>
</feature>
<name>A0A9D4IXS0_DREPO</name>
<keyword evidence="1" id="KW-0863">Zinc-finger</keyword>
<feature type="region of interest" description="Disordered" evidence="2">
    <location>
        <begin position="191"/>
        <end position="223"/>
    </location>
</feature>
<feature type="region of interest" description="Disordered" evidence="2">
    <location>
        <begin position="483"/>
        <end position="510"/>
    </location>
</feature>
<keyword evidence="5" id="KW-1185">Reference proteome</keyword>
<feature type="domain" description="C2H2-type" evidence="3">
    <location>
        <begin position="753"/>
        <end position="778"/>
    </location>
</feature>
<feature type="compositionally biased region" description="Polar residues" evidence="2">
    <location>
        <begin position="191"/>
        <end position="208"/>
    </location>
</feature>
<organism evidence="4 5">
    <name type="scientific">Dreissena polymorpha</name>
    <name type="common">Zebra mussel</name>
    <name type="synonym">Mytilus polymorpha</name>
    <dbReference type="NCBI Taxonomy" id="45954"/>
    <lineage>
        <taxon>Eukaryota</taxon>
        <taxon>Metazoa</taxon>
        <taxon>Spiralia</taxon>
        <taxon>Lophotrochozoa</taxon>
        <taxon>Mollusca</taxon>
        <taxon>Bivalvia</taxon>
        <taxon>Autobranchia</taxon>
        <taxon>Heteroconchia</taxon>
        <taxon>Euheterodonta</taxon>
        <taxon>Imparidentia</taxon>
        <taxon>Neoheterodontei</taxon>
        <taxon>Myida</taxon>
        <taxon>Dreissenoidea</taxon>
        <taxon>Dreissenidae</taxon>
        <taxon>Dreissena</taxon>
    </lineage>
</organism>